<comment type="function">
    <text evidence="9">Member of the two-component regulatory system SasA/RpaA involved in genome-wide circadian gene expression. One of several clock output pathways. Participates in the Kai clock protein complex, the main circadian regulator in cyanobacteria, via its interaction with KaiC. KaiC enhances the autophosphorylation activity of SasA, which then transfers its phosphate group to RpaA to activate it. In addition to its output function, recruits fold-shifted KaiB (KaiB(fs)) to KaiC to cooperatively form the KaiB(6):KaiC(6) complex (independent of SasA kinase activity). Required for robustness of the circadian rhythm of gene expression and is involved in clock output, also required for adaptation to light/dark cycles.</text>
</comment>
<evidence type="ECO:0000256" key="6">
    <source>
        <dbReference type="ARBA" id="ARBA00022840"/>
    </source>
</evidence>
<dbReference type="AlphaFoldDB" id="A0AAV3XCG9"/>
<comment type="domain">
    <text evidence="9">The N-terminus interacts with KaiC, while the C-terminal histidine kinase domain autophosphorylates and is probably responsible for self-oligomerization. The N-terminal domain stimulates the C-terminus to autophosphorylate.</text>
</comment>
<dbReference type="PANTHER" id="PTHR43547:SF2">
    <property type="entry name" value="HYBRID SIGNAL TRANSDUCTION HISTIDINE KINASE C"/>
    <property type="match status" value="1"/>
</dbReference>
<keyword evidence="7 9" id="KW-0902">Two-component regulatory system</keyword>
<gene>
    <name evidence="9" type="primary">sasA</name>
    <name evidence="11" type="ORF">MiSe_43300</name>
</gene>
<organism evidence="11 12">
    <name type="scientific">Microseira wollei NIES-4236</name>
    <dbReference type="NCBI Taxonomy" id="2530354"/>
    <lineage>
        <taxon>Bacteria</taxon>
        <taxon>Bacillati</taxon>
        <taxon>Cyanobacteriota</taxon>
        <taxon>Cyanophyceae</taxon>
        <taxon>Oscillatoriophycideae</taxon>
        <taxon>Aerosakkonematales</taxon>
        <taxon>Aerosakkonemataceae</taxon>
        <taxon>Microseira</taxon>
    </lineage>
</organism>
<dbReference type="InterPro" id="IPR036249">
    <property type="entry name" value="Thioredoxin-like_sf"/>
</dbReference>
<dbReference type="SUPFAM" id="SSF52833">
    <property type="entry name" value="Thioredoxin-like"/>
    <property type="match status" value="1"/>
</dbReference>
<dbReference type="SMART" id="SM00387">
    <property type="entry name" value="HATPase_c"/>
    <property type="match status" value="1"/>
</dbReference>
<dbReference type="SMART" id="SM00388">
    <property type="entry name" value="HisKA"/>
    <property type="match status" value="1"/>
</dbReference>
<evidence type="ECO:0000256" key="8">
    <source>
        <dbReference type="ARBA" id="ARBA00023108"/>
    </source>
</evidence>
<dbReference type="InterPro" id="IPR036890">
    <property type="entry name" value="HATPase_C_sf"/>
</dbReference>
<dbReference type="GO" id="GO:0005524">
    <property type="term" value="F:ATP binding"/>
    <property type="evidence" value="ECO:0007669"/>
    <property type="project" value="UniProtKB-KW"/>
</dbReference>
<comment type="catalytic activity">
    <reaction evidence="1 9">
        <text>ATP + protein L-histidine = ADP + protein N-phospho-L-histidine.</text>
        <dbReference type="EC" id="2.7.13.3"/>
    </reaction>
</comment>
<dbReference type="CDD" id="cd02978">
    <property type="entry name" value="KaiB_like"/>
    <property type="match status" value="1"/>
</dbReference>
<dbReference type="InterPro" id="IPR036097">
    <property type="entry name" value="HisK_dim/P_sf"/>
</dbReference>
<proteinExistence type="inferred from homology"/>
<keyword evidence="3 9" id="KW-0808">Transferase</keyword>
<comment type="subunit">
    <text evidence="9">Homooligomerizes. Interacts with KaiC. Participates in the KaiABC clock complex, whose core is composed of a KaiC homohexamer, 6 KaiB and up to 6 KaiA dimers. SasA and KaiB(fs) compete to bind to KaiC.</text>
</comment>
<keyword evidence="5 9" id="KW-0418">Kinase</keyword>
<dbReference type="NCBIfam" id="NF006800">
    <property type="entry name" value="PRK09303.1"/>
    <property type="match status" value="1"/>
</dbReference>
<feature type="modified residue" description="Phosphohistidine; by autocatalysis" evidence="9">
    <location>
        <position position="169"/>
    </location>
</feature>
<evidence type="ECO:0000256" key="9">
    <source>
        <dbReference type="HAMAP-Rule" id="MF_01837"/>
    </source>
</evidence>
<evidence type="ECO:0000313" key="12">
    <source>
        <dbReference type="Proteomes" id="UP001050975"/>
    </source>
</evidence>
<protein>
    <recommendedName>
        <fullName evidence="9">Adaptive-response sensory-kinase SasA</fullName>
        <ecNumber evidence="9">2.7.13.3</ecNumber>
    </recommendedName>
    <alternativeName>
        <fullName evidence="9">Sensor histidine kinase SasA</fullName>
    </alternativeName>
</protein>
<evidence type="ECO:0000259" key="10">
    <source>
        <dbReference type="PROSITE" id="PS50109"/>
    </source>
</evidence>
<feature type="domain" description="Histidine kinase" evidence="10">
    <location>
        <begin position="166"/>
        <end position="391"/>
    </location>
</feature>
<dbReference type="Proteomes" id="UP001050975">
    <property type="component" value="Unassembled WGS sequence"/>
</dbReference>
<accession>A0AAV3XCG9</accession>
<dbReference type="HAMAP" id="MF_01837">
    <property type="entry name" value="Kinase_SasA"/>
    <property type="match status" value="1"/>
</dbReference>
<dbReference type="Pfam" id="PF02518">
    <property type="entry name" value="HATPase_c"/>
    <property type="match status" value="1"/>
</dbReference>
<dbReference type="Pfam" id="PF07689">
    <property type="entry name" value="KaiB"/>
    <property type="match status" value="1"/>
</dbReference>
<dbReference type="CDD" id="cd00075">
    <property type="entry name" value="HATPase"/>
    <property type="match status" value="1"/>
</dbReference>
<keyword evidence="4 9" id="KW-0547">Nucleotide-binding</keyword>
<reference evidence="11" key="1">
    <citation type="submission" date="2019-10" db="EMBL/GenBank/DDBJ databases">
        <title>Draft genome sequece of Microseira wollei NIES-4236.</title>
        <authorList>
            <person name="Yamaguchi H."/>
            <person name="Suzuki S."/>
            <person name="Kawachi M."/>
        </authorList>
    </citation>
    <scope>NUCLEOTIDE SEQUENCE</scope>
    <source>
        <strain evidence="11">NIES-4236</strain>
    </source>
</reference>
<evidence type="ECO:0000256" key="1">
    <source>
        <dbReference type="ARBA" id="ARBA00000085"/>
    </source>
</evidence>
<dbReference type="PROSITE" id="PS50109">
    <property type="entry name" value="HIS_KIN"/>
    <property type="match status" value="1"/>
</dbReference>
<dbReference type="InterPro" id="IPR004358">
    <property type="entry name" value="Sig_transdc_His_kin-like_C"/>
</dbReference>
<dbReference type="SUPFAM" id="SSF47384">
    <property type="entry name" value="Homodimeric domain of signal transducing histidine kinase"/>
    <property type="match status" value="1"/>
</dbReference>
<dbReference type="CDD" id="cd00082">
    <property type="entry name" value="HisKA"/>
    <property type="match status" value="1"/>
</dbReference>
<dbReference type="EC" id="2.7.13.3" evidence="9"/>
<dbReference type="InterPro" id="IPR005467">
    <property type="entry name" value="His_kinase_dom"/>
</dbReference>
<dbReference type="EMBL" id="BLAY01000068">
    <property type="protein sequence ID" value="GET39560.1"/>
    <property type="molecule type" value="Genomic_DNA"/>
</dbReference>
<keyword evidence="2 9" id="KW-0597">Phosphoprotein</keyword>
<keyword evidence="12" id="KW-1185">Reference proteome</keyword>
<evidence type="ECO:0000256" key="7">
    <source>
        <dbReference type="ARBA" id="ARBA00023012"/>
    </source>
</evidence>
<dbReference type="PRINTS" id="PR00344">
    <property type="entry name" value="BCTRLSENSOR"/>
</dbReference>
<dbReference type="PANTHER" id="PTHR43547">
    <property type="entry name" value="TWO-COMPONENT HISTIDINE KINASE"/>
    <property type="match status" value="1"/>
</dbReference>
<dbReference type="Gene3D" id="1.10.287.130">
    <property type="match status" value="1"/>
</dbReference>
<comment type="caution">
    <text evidence="11">The sequence shown here is derived from an EMBL/GenBank/DDBJ whole genome shotgun (WGS) entry which is preliminary data.</text>
</comment>
<evidence type="ECO:0000256" key="3">
    <source>
        <dbReference type="ARBA" id="ARBA00022679"/>
    </source>
</evidence>
<dbReference type="Pfam" id="PF00512">
    <property type="entry name" value="HisKA"/>
    <property type="match status" value="1"/>
</dbReference>
<dbReference type="Gene3D" id="3.30.565.10">
    <property type="entry name" value="Histidine kinase-like ATPase, C-terminal domain"/>
    <property type="match status" value="1"/>
</dbReference>
<dbReference type="GO" id="GO:0007623">
    <property type="term" value="P:circadian rhythm"/>
    <property type="evidence" value="ECO:0007669"/>
    <property type="project" value="UniProtKB-UniRule"/>
</dbReference>
<evidence type="ECO:0000313" key="11">
    <source>
        <dbReference type="EMBL" id="GET39560.1"/>
    </source>
</evidence>
<keyword evidence="8 9" id="KW-0090">Biological rhythms</keyword>
<sequence>MLKKEFMPATAEKLTHPQTPLQLLLFVDERPSSTEQLQQLRHDLEHLKADYPLEFEVIDVGAQPYLAEHFKLVATPALIKISPPPRHVLAGSNLVAQLQEWWTRWKHDAIEHLTLQPDASVTTQPLLASINNFAELIQLTEEIFQLKQENEELQRLLQFKDRIISMLAHDLRNPLTAASIALETLETNYNPHNGQISRLTPALTAHLIKQARVQTRNIERLIADILQAGKGKTATLRIHPQKLNLENLCLDILNSMKPVFEAKMQQVTTDIPKDLPYVYADTERVRQVLVNLLDNAIKYTPEEGTIEISILHRTSQKVQVSVSDNGPGIPEESREHIFEDSFRLQRDEAKEGYGIGLSLCQRIILAHYGRIWVDSTPGSGSCFHFTLPVYRQS</sequence>
<dbReference type="GO" id="GO:0000155">
    <property type="term" value="F:phosphorelay sensor kinase activity"/>
    <property type="evidence" value="ECO:0007669"/>
    <property type="project" value="InterPro"/>
</dbReference>
<dbReference type="InterPro" id="IPR023527">
    <property type="entry name" value="Kinase_SasA"/>
</dbReference>
<dbReference type="InterPro" id="IPR011649">
    <property type="entry name" value="KaiB_domain"/>
</dbReference>
<dbReference type="SMART" id="SM01248">
    <property type="entry name" value="KaiB"/>
    <property type="match status" value="1"/>
</dbReference>
<dbReference type="SUPFAM" id="SSF55874">
    <property type="entry name" value="ATPase domain of HSP90 chaperone/DNA topoisomerase II/histidine kinase"/>
    <property type="match status" value="1"/>
</dbReference>
<dbReference type="FunFam" id="3.30.565.10:FF:000006">
    <property type="entry name" value="Sensor histidine kinase WalK"/>
    <property type="match status" value="1"/>
</dbReference>
<dbReference type="Gene3D" id="3.40.30.10">
    <property type="entry name" value="Glutaredoxin"/>
    <property type="match status" value="1"/>
</dbReference>
<name>A0AAV3XCG9_9CYAN</name>
<evidence type="ECO:0000256" key="2">
    <source>
        <dbReference type="ARBA" id="ARBA00022553"/>
    </source>
</evidence>
<dbReference type="InterPro" id="IPR003661">
    <property type="entry name" value="HisK_dim/P_dom"/>
</dbReference>
<evidence type="ECO:0000256" key="4">
    <source>
        <dbReference type="ARBA" id="ARBA00022741"/>
    </source>
</evidence>
<evidence type="ECO:0000256" key="5">
    <source>
        <dbReference type="ARBA" id="ARBA00022777"/>
    </source>
</evidence>
<keyword evidence="6 9" id="KW-0067">ATP-binding</keyword>
<dbReference type="InterPro" id="IPR003594">
    <property type="entry name" value="HATPase_dom"/>
</dbReference>